<dbReference type="InterPro" id="IPR014756">
    <property type="entry name" value="Ig_E-set"/>
</dbReference>
<protein>
    <submittedName>
        <fullName evidence="5">Arrestin domain-containing protein 17</fullName>
    </submittedName>
</protein>
<accession>A0A9Q0N0J2</accession>
<evidence type="ECO:0000256" key="2">
    <source>
        <dbReference type="ARBA" id="ARBA00022606"/>
    </source>
</evidence>
<organism evidence="5 6">
    <name type="scientific">Pseudolycoriella hygida</name>
    <dbReference type="NCBI Taxonomy" id="35572"/>
    <lineage>
        <taxon>Eukaryota</taxon>
        <taxon>Metazoa</taxon>
        <taxon>Ecdysozoa</taxon>
        <taxon>Arthropoda</taxon>
        <taxon>Hexapoda</taxon>
        <taxon>Insecta</taxon>
        <taxon>Pterygota</taxon>
        <taxon>Neoptera</taxon>
        <taxon>Endopterygota</taxon>
        <taxon>Diptera</taxon>
        <taxon>Nematocera</taxon>
        <taxon>Sciaroidea</taxon>
        <taxon>Sciaridae</taxon>
        <taxon>Pseudolycoriella</taxon>
    </lineage>
</organism>
<dbReference type="InterPro" id="IPR011021">
    <property type="entry name" value="Arrestin-like_N"/>
</dbReference>
<dbReference type="InterPro" id="IPR011022">
    <property type="entry name" value="Arrestin_C-like"/>
</dbReference>
<dbReference type="SMART" id="SM01017">
    <property type="entry name" value="Arrestin_C"/>
    <property type="match status" value="1"/>
</dbReference>
<evidence type="ECO:0000313" key="5">
    <source>
        <dbReference type="EMBL" id="KAJ6641363.1"/>
    </source>
</evidence>
<dbReference type="GO" id="GO:0015031">
    <property type="term" value="P:protein transport"/>
    <property type="evidence" value="ECO:0007669"/>
    <property type="project" value="TreeGrafter"/>
</dbReference>
<dbReference type="Pfam" id="PF00339">
    <property type="entry name" value="Arrestin_N"/>
    <property type="match status" value="1"/>
</dbReference>
<gene>
    <name evidence="5" type="primary">arrd-17_6</name>
    <name evidence="5" type="ORF">Bhyg_06302</name>
</gene>
<reference evidence="5" key="1">
    <citation type="submission" date="2022-07" db="EMBL/GenBank/DDBJ databases">
        <authorList>
            <person name="Trinca V."/>
            <person name="Uliana J.V.C."/>
            <person name="Torres T.T."/>
            <person name="Ward R.J."/>
            <person name="Monesi N."/>
        </authorList>
    </citation>
    <scope>NUCLEOTIDE SEQUENCE</scope>
    <source>
        <strain evidence="5">HSMRA1968</strain>
        <tissue evidence="5">Whole embryos</tissue>
    </source>
</reference>
<evidence type="ECO:0000259" key="4">
    <source>
        <dbReference type="SMART" id="SM01017"/>
    </source>
</evidence>
<dbReference type="PANTHER" id="PTHR11188:SF176">
    <property type="entry name" value="ARRESTIN DOMAIN-CONTAINING PROTEIN 1"/>
    <property type="match status" value="1"/>
</dbReference>
<evidence type="ECO:0000256" key="1">
    <source>
        <dbReference type="ARBA" id="ARBA00005298"/>
    </source>
</evidence>
<proteinExistence type="inferred from homology"/>
<dbReference type="EMBL" id="WJQU01000002">
    <property type="protein sequence ID" value="KAJ6641363.1"/>
    <property type="molecule type" value="Genomic_DNA"/>
</dbReference>
<comment type="caution">
    <text evidence="5">The sequence shown here is derived from an EMBL/GenBank/DDBJ whole genome shotgun (WGS) entry which is preliminary data.</text>
</comment>
<feature type="region of interest" description="Disordered" evidence="3">
    <location>
        <begin position="363"/>
        <end position="382"/>
    </location>
</feature>
<name>A0A9Q0N0J2_9DIPT</name>
<feature type="region of interest" description="Disordered" evidence="3">
    <location>
        <begin position="310"/>
        <end position="352"/>
    </location>
</feature>
<evidence type="ECO:0000256" key="3">
    <source>
        <dbReference type="SAM" id="MobiDB-lite"/>
    </source>
</evidence>
<dbReference type="OrthoDB" id="2333384at2759"/>
<dbReference type="Proteomes" id="UP001151699">
    <property type="component" value="Chromosome B"/>
</dbReference>
<feature type="domain" description="Arrestin C-terminal-like" evidence="4">
    <location>
        <begin position="170"/>
        <end position="301"/>
    </location>
</feature>
<dbReference type="PANTHER" id="PTHR11188">
    <property type="entry name" value="ARRESTIN DOMAIN CONTAINING PROTEIN"/>
    <property type="match status" value="1"/>
</dbReference>
<sequence>MASTRRTIQFENNSPKVCYSGDLVRGKAEIYFPIPTRVQDIYLTFFGKGFCEWSEGGKQIIGSKTYLDERVDLLQNSSEAGVVIPSGNNSYPFEVRLPSTIPTSYEGTLGYIRYCTALHIIGSTEKLDPLVEAFTVIHPLNLNNSPTYREPMKVRKFTKFNISCCLFCVESDELQLYARLPVRGYCSGQTINLKLDVINKSYQEVLRFLVQFIQEVTYTANNGKQKVERIAFKKRVAEGVRADVKGRHTRKVNITVPSLPPTNFSADVCGSRYMFIVTAETPMCHRNPSFEIPIVIGTSPISSELYASMTDASDTNRASAPPLSAPNTSVNSTNVPHYPDGDPPTYEEAMRSVVAPKMTKDFLPKYPTYRGQTSYASDEPSD</sequence>
<dbReference type="InterPro" id="IPR050357">
    <property type="entry name" value="Arrestin_domain-protein"/>
</dbReference>
<dbReference type="GO" id="GO:0005737">
    <property type="term" value="C:cytoplasm"/>
    <property type="evidence" value="ECO:0007669"/>
    <property type="project" value="TreeGrafter"/>
</dbReference>
<dbReference type="Pfam" id="PF02752">
    <property type="entry name" value="Arrestin_C"/>
    <property type="match status" value="1"/>
</dbReference>
<evidence type="ECO:0000313" key="6">
    <source>
        <dbReference type="Proteomes" id="UP001151699"/>
    </source>
</evidence>
<dbReference type="AlphaFoldDB" id="A0A9Q0N0J2"/>
<keyword evidence="2" id="KW-0716">Sensory transduction</keyword>
<dbReference type="InterPro" id="IPR014752">
    <property type="entry name" value="Arrestin-like_C"/>
</dbReference>
<comment type="similarity">
    <text evidence="1">Belongs to the arrestin family.</text>
</comment>
<dbReference type="Gene3D" id="2.60.40.640">
    <property type="match status" value="2"/>
</dbReference>
<keyword evidence="6" id="KW-1185">Reference proteome</keyword>
<dbReference type="SUPFAM" id="SSF81296">
    <property type="entry name" value="E set domains"/>
    <property type="match status" value="2"/>
</dbReference>
<feature type="compositionally biased region" description="Polar residues" evidence="3">
    <location>
        <begin position="325"/>
        <end position="335"/>
    </location>
</feature>